<dbReference type="InterPro" id="IPR011701">
    <property type="entry name" value="MFS"/>
</dbReference>
<feature type="transmembrane region" description="Helical" evidence="6">
    <location>
        <begin position="287"/>
        <end position="306"/>
    </location>
</feature>
<feature type="transmembrane region" description="Helical" evidence="6">
    <location>
        <begin position="108"/>
        <end position="129"/>
    </location>
</feature>
<dbReference type="EMBL" id="NPBY01000047">
    <property type="protein sequence ID" value="PAD75142.1"/>
    <property type="molecule type" value="Genomic_DNA"/>
</dbReference>
<feature type="transmembrane region" description="Helical" evidence="6">
    <location>
        <begin position="222"/>
        <end position="240"/>
    </location>
</feature>
<dbReference type="Gene3D" id="1.20.1250.20">
    <property type="entry name" value="MFS general substrate transporter like domains"/>
    <property type="match status" value="2"/>
</dbReference>
<keyword evidence="2" id="KW-0813">Transport</keyword>
<accession>A0A268EPU1</accession>
<protein>
    <submittedName>
        <fullName evidence="8">MFS transporter</fullName>
    </submittedName>
</protein>
<dbReference type="PANTHER" id="PTHR23523">
    <property type="match status" value="1"/>
</dbReference>
<dbReference type="PROSITE" id="PS50850">
    <property type="entry name" value="MFS"/>
    <property type="match status" value="1"/>
</dbReference>
<keyword evidence="3 6" id="KW-0812">Transmembrane</keyword>
<reference evidence="8 9" key="1">
    <citation type="submission" date="2017-07" db="EMBL/GenBank/DDBJ databases">
        <title>Isolation and whole genome analysis of endospore-forming bacteria from heroin.</title>
        <authorList>
            <person name="Kalinowski J."/>
            <person name="Ahrens B."/>
            <person name="Al-Dilaimi A."/>
            <person name="Winkler A."/>
            <person name="Wibberg D."/>
            <person name="Schleenbecker U."/>
            <person name="Ruckert C."/>
            <person name="Wolfel R."/>
            <person name="Grass G."/>
        </authorList>
    </citation>
    <scope>NUCLEOTIDE SEQUENCE [LARGE SCALE GENOMIC DNA]</scope>
    <source>
        <strain evidence="8 9">7537-G1</strain>
    </source>
</reference>
<feature type="transmembrane region" description="Helical" evidence="6">
    <location>
        <begin position="141"/>
        <end position="166"/>
    </location>
</feature>
<evidence type="ECO:0000256" key="3">
    <source>
        <dbReference type="ARBA" id="ARBA00022692"/>
    </source>
</evidence>
<dbReference type="InterPro" id="IPR020846">
    <property type="entry name" value="MFS_dom"/>
</dbReference>
<dbReference type="Proteomes" id="UP000215596">
    <property type="component" value="Unassembled WGS sequence"/>
</dbReference>
<feature type="transmembrane region" description="Helical" evidence="6">
    <location>
        <begin position="56"/>
        <end position="76"/>
    </location>
</feature>
<feature type="transmembrane region" description="Helical" evidence="6">
    <location>
        <begin position="312"/>
        <end position="333"/>
    </location>
</feature>
<feature type="transmembrane region" description="Helical" evidence="6">
    <location>
        <begin position="21"/>
        <end position="44"/>
    </location>
</feature>
<dbReference type="AlphaFoldDB" id="A0A268EPU1"/>
<dbReference type="Pfam" id="PF07690">
    <property type="entry name" value="MFS_1"/>
    <property type="match status" value="1"/>
</dbReference>
<evidence type="ECO:0000256" key="5">
    <source>
        <dbReference type="ARBA" id="ARBA00023136"/>
    </source>
</evidence>
<comment type="caution">
    <text evidence="8">The sequence shown here is derived from an EMBL/GenBank/DDBJ whole genome shotgun (WGS) entry which is preliminary data.</text>
</comment>
<dbReference type="RefSeq" id="WP_095266227.1">
    <property type="nucleotide sequence ID" value="NZ_NPBY01000047.1"/>
</dbReference>
<feature type="transmembrane region" description="Helical" evidence="6">
    <location>
        <begin position="252"/>
        <end position="275"/>
    </location>
</feature>
<name>A0A268EPU1_9BACL</name>
<dbReference type="PANTHER" id="PTHR23523:SF2">
    <property type="entry name" value="2-NITROIMIDAZOLE TRANSPORTER"/>
    <property type="match status" value="1"/>
</dbReference>
<organism evidence="8 9">
    <name type="scientific">Paenibacillus campinasensis</name>
    <dbReference type="NCBI Taxonomy" id="66347"/>
    <lineage>
        <taxon>Bacteria</taxon>
        <taxon>Bacillati</taxon>
        <taxon>Bacillota</taxon>
        <taxon>Bacilli</taxon>
        <taxon>Bacillales</taxon>
        <taxon>Paenibacillaceae</taxon>
        <taxon>Paenibacillus</taxon>
    </lineage>
</organism>
<keyword evidence="4 6" id="KW-1133">Transmembrane helix</keyword>
<dbReference type="InterPro" id="IPR036259">
    <property type="entry name" value="MFS_trans_sf"/>
</dbReference>
<sequence>MVSSSTRESNPRSSNTVSTGLLFAGMILVAINLRAAITSVGPLIGMIREGVGISNTMAGMLTTIPLLAFALLSPIIPSIGRKLGLEATLLLSLVVLTLGIGMRSIASPITLLLGTALLGSAIAAGNVLLPSLVKRDFPHRIGLMTGAYSASINLMAAVASGVSIPIAVQLGFGWQGSLGIWSLLSVGAAVLWFQQWRNRPATKAVSVANAPGKQALFRSKTAWCITLFMGMQSFTFYVNISWLPEILQSQGIPAVTAGWMLSIMQFVSIPFSFIIPILAGRNPDQRTLLAVSLVSMFIGYGGLLIGWTSLTWFWVILVGIAGGANFSLSLIFFTLRTRTAQGAAAMSGMAQSIGYLLAAVGPMLIGLLHDMTSGWSLPLMMLMVVTSLSLVVGLGAAKPGYVSDN</sequence>
<comment type="subcellular location">
    <subcellularLocation>
        <location evidence="1">Cell membrane</location>
        <topology evidence="1">Multi-pass membrane protein</topology>
    </subcellularLocation>
</comment>
<gene>
    <name evidence="8" type="ORF">CHH67_16085</name>
</gene>
<dbReference type="CDD" id="cd17339">
    <property type="entry name" value="MFS_NIMT_CynX_like"/>
    <property type="match status" value="1"/>
</dbReference>
<keyword evidence="5 6" id="KW-0472">Membrane</keyword>
<evidence type="ECO:0000256" key="2">
    <source>
        <dbReference type="ARBA" id="ARBA00022448"/>
    </source>
</evidence>
<evidence type="ECO:0000256" key="4">
    <source>
        <dbReference type="ARBA" id="ARBA00022989"/>
    </source>
</evidence>
<dbReference type="SUPFAM" id="SSF103473">
    <property type="entry name" value="MFS general substrate transporter"/>
    <property type="match status" value="1"/>
</dbReference>
<feature type="transmembrane region" description="Helical" evidence="6">
    <location>
        <begin position="353"/>
        <end position="369"/>
    </location>
</feature>
<proteinExistence type="predicted"/>
<dbReference type="GO" id="GO:0022857">
    <property type="term" value="F:transmembrane transporter activity"/>
    <property type="evidence" value="ECO:0007669"/>
    <property type="project" value="InterPro"/>
</dbReference>
<feature type="transmembrane region" description="Helical" evidence="6">
    <location>
        <begin position="375"/>
        <end position="397"/>
    </location>
</feature>
<dbReference type="OrthoDB" id="9797740at2"/>
<dbReference type="GO" id="GO:0005886">
    <property type="term" value="C:plasma membrane"/>
    <property type="evidence" value="ECO:0007669"/>
    <property type="project" value="UniProtKB-SubCell"/>
</dbReference>
<evidence type="ECO:0000259" key="7">
    <source>
        <dbReference type="PROSITE" id="PS50850"/>
    </source>
</evidence>
<feature type="transmembrane region" description="Helical" evidence="6">
    <location>
        <begin position="172"/>
        <end position="193"/>
    </location>
</feature>
<evidence type="ECO:0000313" key="9">
    <source>
        <dbReference type="Proteomes" id="UP000215596"/>
    </source>
</evidence>
<evidence type="ECO:0000256" key="1">
    <source>
        <dbReference type="ARBA" id="ARBA00004651"/>
    </source>
</evidence>
<dbReference type="InterPro" id="IPR052524">
    <property type="entry name" value="MFS_Cyanate_Porter"/>
</dbReference>
<feature type="transmembrane region" description="Helical" evidence="6">
    <location>
        <begin position="83"/>
        <end position="102"/>
    </location>
</feature>
<evidence type="ECO:0000313" key="8">
    <source>
        <dbReference type="EMBL" id="PAD75142.1"/>
    </source>
</evidence>
<feature type="domain" description="Major facilitator superfamily (MFS) profile" evidence="7">
    <location>
        <begin position="18"/>
        <end position="401"/>
    </location>
</feature>
<evidence type="ECO:0000256" key="6">
    <source>
        <dbReference type="SAM" id="Phobius"/>
    </source>
</evidence>